<dbReference type="Pfam" id="PF14460">
    <property type="entry name" value="Prok-E2_D"/>
    <property type="match status" value="1"/>
</dbReference>
<gene>
    <name evidence="1" type="ORF">BLX24_27755</name>
</gene>
<keyword evidence="2" id="KW-1185">Reference proteome</keyword>
<sequence length="240" mass="27371">MKLITEELTEIFLPVRALLLYERQSGSRQDKYYIESYTISDDGRPVNARPLTESEAISLGKSLYDSYAEKIAFLRPKGLLPKRVLYLHPSPEKGFAVWYTARQKRQMFFKESLTIPSGEACVPPMVWRADKRGLTIFALPADRKPSLKTRLCLAPFFNTGLHGGVCMGNVDVDVEKSSCLEEFITAWETCFYDSYFSHTLNDAMTKVNIVQLWQDQVKTGNPFPLEKLVTAKITLKDLLK</sequence>
<organism evidence="1 2">
    <name type="scientific">Arsenicibacter rosenii</name>
    <dbReference type="NCBI Taxonomy" id="1750698"/>
    <lineage>
        <taxon>Bacteria</taxon>
        <taxon>Pseudomonadati</taxon>
        <taxon>Bacteroidota</taxon>
        <taxon>Cytophagia</taxon>
        <taxon>Cytophagales</taxon>
        <taxon>Spirosomataceae</taxon>
        <taxon>Arsenicibacter</taxon>
    </lineage>
</organism>
<evidence type="ECO:0000313" key="2">
    <source>
        <dbReference type="Proteomes" id="UP000181790"/>
    </source>
</evidence>
<dbReference type="OrthoDB" id="1030341at2"/>
<accession>A0A1S2VAV1</accession>
<dbReference type="RefSeq" id="WP_071506501.1">
    <property type="nucleotide sequence ID" value="NZ_MORL01000033.1"/>
</dbReference>
<comment type="caution">
    <text evidence="1">The sequence shown here is derived from an EMBL/GenBank/DDBJ whole genome shotgun (WGS) entry which is preliminary data.</text>
</comment>
<dbReference type="AlphaFoldDB" id="A0A1S2VAV1"/>
<protein>
    <recommendedName>
        <fullName evidence="3">PRTRC system protein B</fullName>
    </recommendedName>
</protein>
<proteinExistence type="predicted"/>
<evidence type="ECO:0008006" key="3">
    <source>
        <dbReference type="Google" id="ProtNLM"/>
    </source>
</evidence>
<dbReference type="EMBL" id="MORL01000033">
    <property type="protein sequence ID" value="OIN55854.1"/>
    <property type="molecule type" value="Genomic_DNA"/>
</dbReference>
<dbReference type="InterPro" id="IPR032787">
    <property type="entry name" value="Prok-E2_D"/>
</dbReference>
<evidence type="ECO:0000313" key="1">
    <source>
        <dbReference type="EMBL" id="OIN55854.1"/>
    </source>
</evidence>
<reference evidence="1 2" key="1">
    <citation type="submission" date="2016-10" db="EMBL/GenBank/DDBJ databases">
        <title>Arsenicibacter rosenii gen. nov., sp. nov., an efficient arsenic-methylating bacterium isolated from an arsenic-contaminated paddy soil.</title>
        <authorList>
            <person name="Huang K."/>
        </authorList>
    </citation>
    <scope>NUCLEOTIDE SEQUENCE [LARGE SCALE GENOMIC DNA]</scope>
    <source>
        <strain evidence="1 2">SM-1</strain>
    </source>
</reference>
<dbReference type="Proteomes" id="UP000181790">
    <property type="component" value="Unassembled WGS sequence"/>
</dbReference>
<name>A0A1S2VAV1_9BACT</name>